<dbReference type="Proteomes" id="UP001056778">
    <property type="component" value="Chromosome 1"/>
</dbReference>
<comment type="caution">
    <text evidence="1">The sequence shown here is derived from an EMBL/GenBank/DDBJ whole genome shotgun (WGS) entry which is preliminary data.</text>
</comment>
<organism evidence="1 2">
    <name type="scientific">Holotrichia oblita</name>
    <name type="common">Chafer beetle</name>
    <dbReference type="NCBI Taxonomy" id="644536"/>
    <lineage>
        <taxon>Eukaryota</taxon>
        <taxon>Metazoa</taxon>
        <taxon>Ecdysozoa</taxon>
        <taxon>Arthropoda</taxon>
        <taxon>Hexapoda</taxon>
        <taxon>Insecta</taxon>
        <taxon>Pterygota</taxon>
        <taxon>Neoptera</taxon>
        <taxon>Endopterygota</taxon>
        <taxon>Coleoptera</taxon>
        <taxon>Polyphaga</taxon>
        <taxon>Scarabaeiformia</taxon>
        <taxon>Scarabaeidae</taxon>
        <taxon>Melolonthinae</taxon>
        <taxon>Holotrichia</taxon>
    </lineage>
</organism>
<gene>
    <name evidence="1" type="ORF">MML48_1g19253</name>
</gene>
<accession>A0ACB9TW90</accession>
<dbReference type="EMBL" id="CM043015">
    <property type="protein sequence ID" value="KAI4471095.1"/>
    <property type="molecule type" value="Genomic_DNA"/>
</dbReference>
<sequence length="135" mass="15697">MYLILTSIIISYITWTYLKNKKKSTERILGIYSVEGQWFYLKYFTMLLMLKIRKFSSKRNKSGMGYGVGCTNDLEKIQPLSSDKKVITIEFREIFVSAFDAVFYHGVSKSGYYFVGGIERRHNNKVNGLVYLLVS</sequence>
<protein>
    <submittedName>
        <fullName evidence="1">Eg:bacr7a4.20 protein</fullName>
    </submittedName>
</protein>
<proteinExistence type="predicted"/>
<name>A0ACB9TW90_HOLOL</name>
<reference evidence="1" key="1">
    <citation type="submission" date="2022-04" db="EMBL/GenBank/DDBJ databases">
        <title>Chromosome-scale genome assembly of Holotrichia oblita Faldermann.</title>
        <authorList>
            <person name="Rongchong L."/>
        </authorList>
    </citation>
    <scope>NUCLEOTIDE SEQUENCE</scope>
    <source>
        <strain evidence="1">81SQS9</strain>
    </source>
</reference>
<keyword evidence="2" id="KW-1185">Reference proteome</keyword>
<evidence type="ECO:0000313" key="2">
    <source>
        <dbReference type="Proteomes" id="UP001056778"/>
    </source>
</evidence>
<evidence type="ECO:0000313" key="1">
    <source>
        <dbReference type="EMBL" id="KAI4471095.1"/>
    </source>
</evidence>